<evidence type="ECO:0000313" key="3">
    <source>
        <dbReference type="Proteomes" id="UP001438189"/>
    </source>
</evidence>
<dbReference type="PANTHER" id="PTHR34009">
    <property type="entry name" value="PROTEIN STAR"/>
    <property type="match status" value="1"/>
</dbReference>
<dbReference type="RefSeq" id="WP_060727260.1">
    <property type="nucleotide sequence ID" value="NZ_JAAQPQ010000005.1"/>
</dbReference>
<dbReference type="EMBL" id="JBETME010000005">
    <property type="protein sequence ID" value="MES4991546.1"/>
    <property type="molecule type" value="Genomic_DNA"/>
</dbReference>
<dbReference type="NCBIfam" id="TIGR01444">
    <property type="entry name" value="fkbM_fam"/>
    <property type="match status" value="1"/>
</dbReference>
<dbReference type="GO" id="GO:0032259">
    <property type="term" value="P:methylation"/>
    <property type="evidence" value="ECO:0007669"/>
    <property type="project" value="UniProtKB-KW"/>
</dbReference>
<gene>
    <name evidence="2" type="ORF">ABVB70_14500</name>
</gene>
<name>A0ABD5LI40_AGRRD</name>
<feature type="domain" description="Methyltransferase FkbM" evidence="1">
    <location>
        <begin position="136"/>
        <end position="289"/>
    </location>
</feature>
<dbReference type="Proteomes" id="UP001438189">
    <property type="component" value="Unassembled WGS sequence"/>
</dbReference>
<proteinExistence type="predicted"/>
<dbReference type="AlphaFoldDB" id="A0ABD5LI40"/>
<dbReference type="SUPFAM" id="SSF53335">
    <property type="entry name" value="S-adenosyl-L-methionine-dependent methyltransferases"/>
    <property type="match status" value="1"/>
</dbReference>
<comment type="caution">
    <text evidence="2">The sequence shown here is derived from an EMBL/GenBank/DDBJ whole genome shotgun (WGS) entry which is preliminary data.</text>
</comment>
<reference evidence="2 3" key="1">
    <citation type="submission" date="2024-06" db="EMBL/GenBank/DDBJ databases">
        <title>Genome sequencing of Agrobacterium spp. from tobacco in Serbia.</title>
        <authorList>
            <person name="Ilicic R.J."/>
            <person name="Studholme D.J."/>
            <person name="Jelusic A."/>
            <person name="Barac G."/>
            <person name="Bagi F."/>
            <person name="Popovic Milovanovic T."/>
        </authorList>
    </citation>
    <scope>NUCLEOTIDE SEQUENCE [LARGE SCALE GENOMIC DNA]</scope>
    <source>
        <strain evidence="2 3">DA1</strain>
    </source>
</reference>
<dbReference type="PANTHER" id="PTHR34009:SF2">
    <property type="entry name" value="PROTEIN STAR"/>
    <property type="match status" value="1"/>
</dbReference>
<dbReference type="InterPro" id="IPR006342">
    <property type="entry name" value="FkbM_mtfrase"/>
</dbReference>
<keyword evidence="2" id="KW-0808">Transferase</keyword>
<dbReference type="Pfam" id="PF05050">
    <property type="entry name" value="Methyltransf_21"/>
    <property type="match status" value="1"/>
</dbReference>
<keyword evidence="2" id="KW-0489">Methyltransferase</keyword>
<evidence type="ECO:0000313" key="2">
    <source>
        <dbReference type="EMBL" id="MES4991546.1"/>
    </source>
</evidence>
<organism evidence="2 3">
    <name type="scientific">Agrobacterium radiobacter</name>
    <dbReference type="NCBI Taxonomy" id="362"/>
    <lineage>
        <taxon>Bacteria</taxon>
        <taxon>Pseudomonadati</taxon>
        <taxon>Pseudomonadota</taxon>
        <taxon>Alphaproteobacteria</taxon>
        <taxon>Hyphomicrobiales</taxon>
        <taxon>Rhizobiaceae</taxon>
        <taxon>Rhizobium/Agrobacterium group</taxon>
        <taxon>Agrobacterium</taxon>
        <taxon>Agrobacterium tumefaciens complex</taxon>
    </lineage>
</organism>
<sequence>MPREFSDLLEEVGRLDRLVSELGNDADATLALRRKLNEIRSTISEFVTKTNIQNSSDVDKIRTELEWHAFSVRQLIVQRKRLFKIFELASRSLHHASASFVADLLSSVENTETQFYQDIFCLLLSGGKRDGYFVEFGACDGLAISNTLLLERQFGWKGILAEPAVTWHEALFKNRTSIIDTRCVWSRSNEVLNFTETEDALESSAVLEEGEQQVRSSYDVDTISLEDLLSEHKAPSTIDYLSMDVEGSEGVILENFPFSKYRFEFISLEHRKESEEAHLVELMGRNGYRQVLRDFSGVDGFYVPEDKAAKLNLN</sequence>
<dbReference type="Gene3D" id="3.40.50.150">
    <property type="entry name" value="Vaccinia Virus protein VP39"/>
    <property type="match status" value="1"/>
</dbReference>
<accession>A0ABD5LI40</accession>
<protein>
    <submittedName>
        <fullName evidence="2">FkbM family methyltransferase</fullName>
    </submittedName>
</protein>
<dbReference type="InterPro" id="IPR029063">
    <property type="entry name" value="SAM-dependent_MTases_sf"/>
</dbReference>
<dbReference type="GeneID" id="92925712"/>
<dbReference type="InterPro" id="IPR053202">
    <property type="entry name" value="EGF_Rcpt_Signaling_Reg"/>
</dbReference>
<dbReference type="GO" id="GO:0008168">
    <property type="term" value="F:methyltransferase activity"/>
    <property type="evidence" value="ECO:0007669"/>
    <property type="project" value="UniProtKB-KW"/>
</dbReference>
<evidence type="ECO:0000259" key="1">
    <source>
        <dbReference type="Pfam" id="PF05050"/>
    </source>
</evidence>